<dbReference type="SUPFAM" id="SSF48452">
    <property type="entry name" value="TPR-like"/>
    <property type="match status" value="1"/>
</dbReference>
<keyword evidence="1" id="KW-0479">Metal-binding</keyword>
<evidence type="ECO:0000259" key="5">
    <source>
        <dbReference type="SMART" id="SM00291"/>
    </source>
</evidence>
<sequence length="624" mass="69363">MDVPTFIYSNYSNTKIEVRDEPIHVWQFAFDLREVPGASDEVVVLYHYTDETCFRNVGNLKQTATELWASLVYERAHFGLGIYATQHEPAVWGNRMRVLLNNYSNGDPLREDPLSDDGQKRDSQWGSGRGEGHRAAYCVPLIVPKNFAYNVHTTPTPDMAELGIPAGYDYQMRPLHENRDVWIVRLADDEKLHAIMPYVSLLGLLEKRVADLQQNEPTSDATLEWMAEMSFWLRAQDRTDHADQLLQDVLARNEKRSTRHPRTDAWTSELKNAKLFGLDSMLSDIGGRLAGRAGAGNTSSACAALAVSGSKVETAEVISSSHEASDLAKGSDKFVHFGILCDGPCKANPIVGARFQSEVRENFDLCEECFVKALEHGEAEKDFLRIDDTWAGVRMMGPAGDASVHAALRTGFHIEPFRARWRETEKEGKKTYQEHFDLCAGLGVAGCGSLLLAHRSLLGNALIMQGRLTDARHEYEDILSKQRKALGPRHPDTNDTMDMLGRVLVRLGHLSDAEACYRESLQSRRERLGEWHADTLGTKYGLVQILVSPCIQQFKEAEALCEDIIRGHESHGNTSDAAAVKLMLAEVQQAQSCPEAAQRLQLSAAASIAEVIGSADVAKWLCEG</sequence>
<dbReference type="Proteomes" id="UP000604046">
    <property type="component" value="Unassembled WGS sequence"/>
</dbReference>
<evidence type="ECO:0000256" key="1">
    <source>
        <dbReference type="ARBA" id="ARBA00022723"/>
    </source>
</evidence>
<dbReference type="InterPro" id="IPR000433">
    <property type="entry name" value="Znf_ZZ"/>
</dbReference>
<reference evidence="6" key="1">
    <citation type="submission" date="2021-02" db="EMBL/GenBank/DDBJ databases">
        <authorList>
            <person name="Dougan E. K."/>
            <person name="Rhodes N."/>
            <person name="Thang M."/>
            <person name="Chan C."/>
        </authorList>
    </citation>
    <scope>NUCLEOTIDE SEQUENCE</scope>
</reference>
<dbReference type="Pfam" id="PF00569">
    <property type="entry name" value="ZZ"/>
    <property type="match status" value="1"/>
</dbReference>
<dbReference type="SUPFAM" id="SSF57850">
    <property type="entry name" value="RING/U-box"/>
    <property type="match status" value="1"/>
</dbReference>
<protein>
    <submittedName>
        <fullName evidence="6">JOKA2 protein</fullName>
    </submittedName>
</protein>
<accession>A0A812M7S2</accession>
<keyword evidence="7" id="KW-1185">Reference proteome</keyword>
<comment type="caution">
    <text evidence="6">The sequence shown here is derived from an EMBL/GenBank/DDBJ whole genome shotgun (WGS) entry which is preliminary data.</text>
</comment>
<dbReference type="Gene3D" id="3.30.60.90">
    <property type="match status" value="1"/>
</dbReference>
<keyword evidence="2" id="KW-0863">Zinc-finger</keyword>
<dbReference type="InterPro" id="IPR053137">
    <property type="entry name" value="NLR-like"/>
</dbReference>
<dbReference type="EMBL" id="CAJNDS010001413">
    <property type="protein sequence ID" value="CAE7258388.1"/>
    <property type="molecule type" value="Genomic_DNA"/>
</dbReference>
<dbReference type="InterPro" id="IPR011990">
    <property type="entry name" value="TPR-like_helical_dom_sf"/>
</dbReference>
<name>A0A812M7S2_9DINO</name>
<evidence type="ECO:0000313" key="7">
    <source>
        <dbReference type="Proteomes" id="UP000604046"/>
    </source>
</evidence>
<gene>
    <name evidence="6" type="primary">JOKA2</name>
    <name evidence="6" type="ORF">SNAT2548_LOCUS13425</name>
</gene>
<dbReference type="PANTHER" id="PTHR46082:SF6">
    <property type="entry name" value="AAA+ ATPASE DOMAIN-CONTAINING PROTEIN-RELATED"/>
    <property type="match status" value="1"/>
</dbReference>
<keyword evidence="3" id="KW-0862">Zinc</keyword>
<evidence type="ECO:0000256" key="4">
    <source>
        <dbReference type="SAM" id="MobiDB-lite"/>
    </source>
</evidence>
<proteinExistence type="predicted"/>
<dbReference type="InterPro" id="IPR043145">
    <property type="entry name" value="Znf_ZZ_sf"/>
</dbReference>
<dbReference type="SMART" id="SM00291">
    <property type="entry name" value="ZnF_ZZ"/>
    <property type="match status" value="1"/>
</dbReference>
<feature type="domain" description="ZZ-type" evidence="5">
    <location>
        <begin position="335"/>
        <end position="380"/>
    </location>
</feature>
<dbReference type="PANTHER" id="PTHR46082">
    <property type="entry name" value="ATP/GTP-BINDING PROTEIN-RELATED"/>
    <property type="match status" value="1"/>
</dbReference>
<evidence type="ECO:0000313" key="6">
    <source>
        <dbReference type="EMBL" id="CAE7258388.1"/>
    </source>
</evidence>
<organism evidence="6 7">
    <name type="scientific">Symbiodinium natans</name>
    <dbReference type="NCBI Taxonomy" id="878477"/>
    <lineage>
        <taxon>Eukaryota</taxon>
        <taxon>Sar</taxon>
        <taxon>Alveolata</taxon>
        <taxon>Dinophyceae</taxon>
        <taxon>Suessiales</taxon>
        <taxon>Symbiodiniaceae</taxon>
        <taxon>Symbiodinium</taxon>
    </lineage>
</organism>
<dbReference type="Pfam" id="PF13424">
    <property type="entry name" value="TPR_12"/>
    <property type="match status" value="1"/>
</dbReference>
<dbReference type="GO" id="GO:0008270">
    <property type="term" value="F:zinc ion binding"/>
    <property type="evidence" value="ECO:0007669"/>
    <property type="project" value="UniProtKB-KW"/>
</dbReference>
<dbReference type="Gene3D" id="1.25.40.10">
    <property type="entry name" value="Tetratricopeptide repeat domain"/>
    <property type="match status" value="1"/>
</dbReference>
<evidence type="ECO:0000256" key="2">
    <source>
        <dbReference type="ARBA" id="ARBA00022771"/>
    </source>
</evidence>
<feature type="region of interest" description="Disordered" evidence="4">
    <location>
        <begin position="109"/>
        <end position="131"/>
    </location>
</feature>
<dbReference type="AlphaFoldDB" id="A0A812M7S2"/>
<dbReference type="OrthoDB" id="626167at2759"/>
<feature type="compositionally biased region" description="Basic and acidic residues" evidence="4">
    <location>
        <begin position="109"/>
        <end position="123"/>
    </location>
</feature>
<evidence type="ECO:0000256" key="3">
    <source>
        <dbReference type="ARBA" id="ARBA00022833"/>
    </source>
</evidence>